<organism evidence="1 2">
    <name type="scientific">Algibacter lectus</name>
    <dbReference type="NCBI Taxonomy" id="221126"/>
    <lineage>
        <taxon>Bacteria</taxon>
        <taxon>Pseudomonadati</taxon>
        <taxon>Bacteroidota</taxon>
        <taxon>Flavobacteriia</taxon>
        <taxon>Flavobacteriales</taxon>
        <taxon>Flavobacteriaceae</taxon>
        <taxon>Algibacter</taxon>
    </lineage>
</organism>
<protein>
    <submittedName>
        <fullName evidence="1">Beta-mannosidase</fullName>
        <ecNumber evidence="1">3.2.1.25</ecNumber>
    </submittedName>
</protein>
<comment type="caution">
    <text evidence="1">The sequence shown here is derived from an EMBL/GenBank/DDBJ whole genome shotgun (WGS) entry which is preliminary data.</text>
</comment>
<name>A0A090VD26_9FLAO</name>
<dbReference type="EC" id="3.2.1.25" evidence="1"/>
<sequence length="77" mass="8450">MKMMLPGEGVKAGLHELPPEDIETLVWNAAQVPGDVYTDLWKIGAIDDPYFGRNSVKANGLCTMNGGIRFNSMLLKI</sequence>
<dbReference type="EMBL" id="BBNQ01000007">
    <property type="protein sequence ID" value="GAL62666.1"/>
    <property type="molecule type" value="Genomic_DNA"/>
</dbReference>
<dbReference type="GO" id="GO:0004567">
    <property type="term" value="F:beta-mannosidase activity"/>
    <property type="evidence" value="ECO:0007669"/>
    <property type="project" value="UniProtKB-EC"/>
</dbReference>
<dbReference type="Gene3D" id="2.60.120.260">
    <property type="entry name" value="Galactose-binding domain-like"/>
    <property type="match status" value="1"/>
</dbReference>
<dbReference type="Proteomes" id="UP000029644">
    <property type="component" value="Unassembled WGS sequence"/>
</dbReference>
<keyword evidence="1" id="KW-0326">Glycosidase</keyword>
<evidence type="ECO:0000313" key="1">
    <source>
        <dbReference type="EMBL" id="GAL62666.1"/>
    </source>
</evidence>
<proteinExistence type="predicted"/>
<dbReference type="AlphaFoldDB" id="A0A090VD26"/>
<keyword evidence="1" id="KW-0378">Hydrolase</keyword>
<accession>A0A090VD26</accession>
<gene>
    <name evidence="1" type="ORF">JCM19300_327</name>
</gene>
<reference evidence="1 2" key="1">
    <citation type="journal article" date="2014" name="Genome Announc.">
        <title>Draft Genome Sequences of Marine Flavobacterium Algibacter lectus Strains SS8 and NR4.</title>
        <authorList>
            <person name="Takatani N."/>
            <person name="Nakanishi M."/>
            <person name="Meirelles P."/>
            <person name="Mino S."/>
            <person name="Suda W."/>
            <person name="Oshima K."/>
            <person name="Hattori M."/>
            <person name="Ohkuma M."/>
            <person name="Hosokawa M."/>
            <person name="Miyashita K."/>
            <person name="Thompson F.L."/>
            <person name="Niwa A."/>
            <person name="Sawabe T."/>
            <person name="Sawabe T."/>
        </authorList>
    </citation>
    <scope>NUCLEOTIDE SEQUENCE [LARGE SCALE GENOMIC DNA]</scope>
    <source>
        <strain evidence="1 2">JCM 19300</strain>
    </source>
</reference>
<evidence type="ECO:0000313" key="2">
    <source>
        <dbReference type="Proteomes" id="UP000029644"/>
    </source>
</evidence>